<evidence type="ECO:0000259" key="1">
    <source>
        <dbReference type="Pfam" id="PF13649"/>
    </source>
</evidence>
<name>A0A8J3QKA7_9ACTN</name>
<evidence type="ECO:0000313" key="3">
    <source>
        <dbReference type="Proteomes" id="UP000612899"/>
    </source>
</evidence>
<feature type="domain" description="Methyltransferase" evidence="1">
    <location>
        <begin position="156"/>
        <end position="251"/>
    </location>
</feature>
<evidence type="ECO:0000313" key="2">
    <source>
        <dbReference type="EMBL" id="GIH10958.1"/>
    </source>
</evidence>
<dbReference type="EMBL" id="BONY01000113">
    <property type="protein sequence ID" value="GIH10958.1"/>
    <property type="molecule type" value="Genomic_DNA"/>
</dbReference>
<gene>
    <name evidence="2" type="ORF">Rhe02_90250</name>
</gene>
<sequence length="331" mass="37173">MSATSFFNSSLTAFAISAADEIGFLDELQDTTTIDLDTFVIKRELHQPSVRALVDVLAHANVVTAFQQDPTIVAKGREFDDVWLNKGYFRWLIRGYGEMLSRSGDFCQPAFRESTDPMRHRDGRTIAIAGKDYGGHFVDPVVDRIVDGIDFSVGIDLGCGSANRIIRLARRHPGKRFIGVDVDRGAVDVARELVAAAGLAERITVVHDDIRNLRDLPEYATADLAVSFFLGHDFWPKEDCLRTLAHIQRRLPRVRDFLFSDTYRSPGVNGTQPPVFTLGFELTHALMGQHVPTQAEWLELFGESVWDLHKQWSLDIAHSDVFHLVPREAGR</sequence>
<dbReference type="Gene3D" id="3.40.50.150">
    <property type="entry name" value="Vaccinia Virus protein VP39"/>
    <property type="match status" value="1"/>
</dbReference>
<dbReference type="SUPFAM" id="SSF53335">
    <property type="entry name" value="S-adenosyl-L-methionine-dependent methyltransferases"/>
    <property type="match status" value="1"/>
</dbReference>
<proteinExistence type="predicted"/>
<dbReference type="InterPro" id="IPR036388">
    <property type="entry name" value="WH-like_DNA-bd_sf"/>
</dbReference>
<dbReference type="Gene3D" id="1.10.10.10">
    <property type="entry name" value="Winged helix-like DNA-binding domain superfamily/Winged helix DNA-binding domain"/>
    <property type="match status" value="1"/>
</dbReference>
<comment type="caution">
    <text evidence="2">The sequence shown here is derived from an EMBL/GenBank/DDBJ whole genome shotgun (WGS) entry which is preliminary data.</text>
</comment>
<keyword evidence="3" id="KW-1185">Reference proteome</keyword>
<reference evidence="2" key="1">
    <citation type="submission" date="2021-01" db="EMBL/GenBank/DDBJ databases">
        <title>Whole genome shotgun sequence of Rhizocola hellebori NBRC 109834.</title>
        <authorList>
            <person name="Komaki H."/>
            <person name="Tamura T."/>
        </authorList>
    </citation>
    <scope>NUCLEOTIDE SEQUENCE</scope>
    <source>
        <strain evidence="2">NBRC 109834</strain>
    </source>
</reference>
<dbReference type="InterPro" id="IPR041698">
    <property type="entry name" value="Methyltransf_25"/>
</dbReference>
<dbReference type="AlphaFoldDB" id="A0A8J3QKA7"/>
<dbReference type="InterPro" id="IPR029063">
    <property type="entry name" value="SAM-dependent_MTases_sf"/>
</dbReference>
<dbReference type="RefSeq" id="WP_203914681.1">
    <property type="nucleotide sequence ID" value="NZ_BONY01000113.1"/>
</dbReference>
<accession>A0A8J3QKA7</accession>
<dbReference type="Pfam" id="PF13649">
    <property type="entry name" value="Methyltransf_25"/>
    <property type="match status" value="1"/>
</dbReference>
<dbReference type="Proteomes" id="UP000612899">
    <property type="component" value="Unassembled WGS sequence"/>
</dbReference>
<organism evidence="2 3">
    <name type="scientific">Rhizocola hellebori</name>
    <dbReference type="NCBI Taxonomy" id="1392758"/>
    <lineage>
        <taxon>Bacteria</taxon>
        <taxon>Bacillati</taxon>
        <taxon>Actinomycetota</taxon>
        <taxon>Actinomycetes</taxon>
        <taxon>Micromonosporales</taxon>
        <taxon>Micromonosporaceae</taxon>
        <taxon>Rhizocola</taxon>
    </lineage>
</organism>
<protein>
    <recommendedName>
        <fullName evidence="1">Methyltransferase domain-containing protein</fullName>
    </recommendedName>
</protein>
<dbReference type="CDD" id="cd02440">
    <property type="entry name" value="AdoMet_MTases"/>
    <property type="match status" value="1"/>
</dbReference>